<protein>
    <submittedName>
        <fullName evidence="3">Uncharacterized protein</fullName>
    </submittedName>
</protein>
<dbReference type="KEGG" id="clac:EG342_08880"/>
<dbReference type="OrthoDB" id="1163261at2"/>
<accession>A0A3G6RPX4</accession>
<organism evidence="3 4">
    <name type="scientific">Chryseobacterium lactis</name>
    <dbReference type="NCBI Taxonomy" id="1241981"/>
    <lineage>
        <taxon>Bacteria</taxon>
        <taxon>Pseudomonadati</taxon>
        <taxon>Bacteroidota</taxon>
        <taxon>Flavobacteriia</taxon>
        <taxon>Flavobacteriales</taxon>
        <taxon>Weeksellaceae</taxon>
        <taxon>Chryseobacterium group</taxon>
        <taxon>Chryseobacterium</taxon>
    </lineage>
</organism>
<feature type="transmembrane region" description="Helical" evidence="1">
    <location>
        <begin position="62"/>
        <end position="89"/>
    </location>
</feature>
<gene>
    <name evidence="3" type="ORF">C1637_24390</name>
    <name evidence="2" type="ORF">EG342_08880</name>
</gene>
<keyword evidence="1" id="KW-0812">Transmembrane</keyword>
<dbReference type="Proteomes" id="UP000236262">
    <property type="component" value="Unassembled WGS sequence"/>
</dbReference>
<feature type="transmembrane region" description="Helical" evidence="1">
    <location>
        <begin position="7"/>
        <end position="26"/>
    </location>
</feature>
<keyword evidence="1" id="KW-0472">Membrane</keyword>
<reference evidence="2 5" key="2">
    <citation type="submission" date="2018-11" db="EMBL/GenBank/DDBJ databases">
        <title>Proposal to divide the Flavobacteriaceae and reorganize its genera based on Amino Acid Identity values calculated from whole genome sequences.</title>
        <authorList>
            <person name="Nicholson A.C."/>
            <person name="Gulvik C.A."/>
            <person name="Whitney A.M."/>
            <person name="Humrighouse B.W."/>
            <person name="Bell M."/>
            <person name="Holmes B."/>
            <person name="Steigerwalt A.G."/>
            <person name="Villarma A."/>
            <person name="Sheth M."/>
            <person name="Batra D."/>
            <person name="Pryor J."/>
            <person name="Bernardet J.-F."/>
            <person name="Hugo C."/>
            <person name="Kampfer P."/>
            <person name="Newman J."/>
            <person name="McQuiston J.R."/>
        </authorList>
    </citation>
    <scope>NUCLEOTIDE SEQUENCE [LARGE SCALE GENOMIC DNA]</scope>
    <source>
        <strain evidence="2 5">KC_1864</strain>
    </source>
</reference>
<sequence length="196" mass="23504">MKNTHITILYSIVSLIFLTEVILSFNHYSFSGYYTDKIINWIWLAMTLFMIIWFWKKKIMKAYFVFLAFTILLSMLPMMIPFFALVNYFSTLDDYQQIQLDDTYRIERTRPNVLHKPQISVYKKEGIIEKGIYQTPYLFIVEKVFQDHFTNDIEGENQPIQKARLVDVNKDSIGIEYEIMNKKTIFYHKEKEASEL</sequence>
<name>A0A3G6RPX4_CHRLC</name>
<dbReference type="AlphaFoldDB" id="A0A3G6RPX4"/>
<evidence type="ECO:0000256" key="1">
    <source>
        <dbReference type="SAM" id="Phobius"/>
    </source>
</evidence>
<dbReference type="EMBL" id="CP033924">
    <property type="protein sequence ID" value="AZA82013.1"/>
    <property type="molecule type" value="Genomic_DNA"/>
</dbReference>
<evidence type="ECO:0000313" key="4">
    <source>
        <dbReference type="Proteomes" id="UP000236262"/>
    </source>
</evidence>
<dbReference type="EMBL" id="PPEH01000016">
    <property type="protein sequence ID" value="PNW11042.1"/>
    <property type="molecule type" value="Genomic_DNA"/>
</dbReference>
<evidence type="ECO:0000313" key="5">
    <source>
        <dbReference type="Proteomes" id="UP000279972"/>
    </source>
</evidence>
<evidence type="ECO:0000313" key="3">
    <source>
        <dbReference type="EMBL" id="PNW11042.1"/>
    </source>
</evidence>
<reference evidence="3 4" key="1">
    <citation type="submission" date="2018-01" db="EMBL/GenBank/DDBJ databases">
        <title>Draft genome sequences of Chryseobacterium lactis NCTC11390, Chryseobacterium oncorhynchi 701B-08, and Chryseobacterium viscerum 687B-08.</title>
        <authorList>
            <person name="Jeong J.-J."/>
            <person name="Lee Y.J."/>
            <person name="Park B."/>
            <person name="Choi I.-G."/>
            <person name="Kim K.D."/>
        </authorList>
    </citation>
    <scope>NUCLEOTIDE SEQUENCE [LARGE SCALE GENOMIC DNA]</scope>
    <source>
        <strain evidence="3 4">NCTC11390</strain>
    </source>
</reference>
<feature type="transmembrane region" description="Helical" evidence="1">
    <location>
        <begin position="38"/>
        <end position="55"/>
    </location>
</feature>
<dbReference type="Proteomes" id="UP000279972">
    <property type="component" value="Chromosome"/>
</dbReference>
<dbReference type="RefSeq" id="WP_103294256.1">
    <property type="nucleotide sequence ID" value="NZ_CP033924.1"/>
</dbReference>
<keyword evidence="1" id="KW-1133">Transmembrane helix</keyword>
<keyword evidence="5" id="KW-1185">Reference proteome</keyword>
<evidence type="ECO:0000313" key="2">
    <source>
        <dbReference type="EMBL" id="AZA82013.1"/>
    </source>
</evidence>
<proteinExistence type="predicted"/>